<dbReference type="SUPFAM" id="SSF101960">
    <property type="entry name" value="Stabilizer of iron transporter SufD"/>
    <property type="match status" value="1"/>
</dbReference>
<comment type="caution">
    <text evidence="3">The sequence shown here is derived from an EMBL/GenBank/DDBJ whole genome shotgun (WGS) entry which is preliminary data.</text>
</comment>
<comment type="similarity">
    <text evidence="1">Belongs to the iron-sulfur cluster assembly SufBD family.</text>
</comment>
<feature type="domain" description="SUF system FeS cluster assembly SufBD core" evidence="2">
    <location>
        <begin position="90"/>
        <end position="149"/>
    </location>
</feature>
<evidence type="ECO:0000259" key="2">
    <source>
        <dbReference type="Pfam" id="PF01458"/>
    </source>
</evidence>
<organism evidence="3 4">
    <name type="scientific">Brassica carinata</name>
    <name type="common">Ethiopian mustard</name>
    <name type="synonym">Abyssinian cabbage</name>
    <dbReference type="NCBI Taxonomy" id="52824"/>
    <lineage>
        <taxon>Eukaryota</taxon>
        <taxon>Viridiplantae</taxon>
        <taxon>Streptophyta</taxon>
        <taxon>Embryophyta</taxon>
        <taxon>Tracheophyta</taxon>
        <taxon>Spermatophyta</taxon>
        <taxon>Magnoliopsida</taxon>
        <taxon>eudicotyledons</taxon>
        <taxon>Gunneridae</taxon>
        <taxon>Pentapetalae</taxon>
        <taxon>rosids</taxon>
        <taxon>malvids</taxon>
        <taxon>Brassicales</taxon>
        <taxon>Brassicaceae</taxon>
        <taxon>Brassiceae</taxon>
        <taxon>Brassica</taxon>
    </lineage>
</organism>
<evidence type="ECO:0000313" key="4">
    <source>
        <dbReference type="Proteomes" id="UP000886595"/>
    </source>
</evidence>
<dbReference type="Pfam" id="PF01458">
    <property type="entry name" value="SUFBD_core"/>
    <property type="match status" value="1"/>
</dbReference>
<dbReference type="InterPro" id="IPR055346">
    <property type="entry name" value="Fe-S_cluster_assembly_SufBD"/>
</dbReference>
<dbReference type="Proteomes" id="UP000886595">
    <property type="component" value="Unassembled WGS sequence"/>
</dbReference>
<dbReference type="InterPro" id="IPR037284">
    <property type="entry name" value="SUF_FeS_clus_asmbl_SufBD_sf"/>
</dbReference>
<sequence>MYIIFNPGKEKSTHLILNEADPQLLNYFDKLATIHRKTLEKSGVIFYYIVEAIGSTAPSYDTNQLHAAAVEIYCAEAREGAEIKYSTVQKVQSKAQNAKNTSTCDSRLIGDKAAANTYPYIQVKKTSARVELEASTSNTGEDQLFWLISAFCRDVFNNLSDEFGAEINELMSIKLEGSVG</sequence>
<reference evidence="3 4" key="1">
    <citation type="submission" date="2020-02" db="EMBL/GenBank/DDBJ databases">
        <authorList>
            <person name="Ma Q."/>
            <person name="Huang Y."/>
            <person name="Song X."/>
            <person name="Pei D."/>
        </authorList>
    </citation>
    <scope>NUCLEOTIDE SEQUENCE [LARGE SCALE GENOMIC DNA]</scope>
    <source>
        <strain evidence="3">Sxm20200214</strain>
        <tissue evidence="3">Leaf</tissue>
    </source>
</reference>
<dbReference type="PANTHER" id="PTHR30508">
    <property type="entry name" value="FES CLUSTER ASSEMBLY PROTEIN SUF"/>
    <property type="match status" value="1"/>
</dbReference>
<dbReference type="OrthoDB" id="1621410at2759"/>
<proteinExistence type="inferred from homology"/>
<keyword evidence="4" id="KW-1185">Reference proteome</keyword>
<evidence type="ECO:0000256" key="1">
    <source>
        <dbReference type="ARBA" id="ARBA00043967"/>
    </source>
</evidence>
<dbReference type="GO" id="GO:0016226">
    <property type="term" value="P:iron-sulfur cluster assembly"/>
    <property type="evidence" value="ECO:0007669"/>
    <property type="project" value="InterPro"/>
</dbReference>
<dbReference type="AlphaFoldDB" id="A0A8X7VIA7"/>
<accession>A0A8X7VIA7</accession>
<dbReference type="EMBL" id="JAAMPC010000005">
    <property type="protein sequence ID" value="KAG2312153.1"/>
    <property type="molecule type" value="Genomic_DNA"/>
</dbReference>
<protein>
    <recommendedName>
        <fullName evidence="2">SUF system FeS cluster assembly SufBD core domain-containing protein</fullName>
    </recommendedName>
</protein>
<dbReference type="PANTHER" id="PTHR30508:SF1">
    <property type="entry name" value="UPF0051 PROTEIN ABCI8, CHLOROPLASTIC-RELATED"/>
    <property type="match status" value="1"/>
</dbReference>
<name>A0A8X7VIA7_BRACI</name>
<gene>
    <name evidence="3" type="ORF">Bca52824_023710</name>
</gene>
<dbReference type="InterPro" id="IPR000825">
    <property type="entry name" value="SUF_FeS_clus_asmbl_SufBD_core"/>
</dbReference>
<evidence type="ECO:0000313" key="3">
    <source>
        <dbReference type="EMBL" id="KAG2312153.1"/>
    </source>
</evidence>